<gene>
    <name evidence="4" type="ORF">O0V09_15915</name>
</gene>
<accession>A0A9J6RQ51</accession>
<evidence type="ECO:0000313" key="4">
    <source>
        <dbReference type="EMBL" id="MCZ0866699.1"/>
    </source>
</evidence>
<keyword evidence="3" id="KW-0732">Signal</keyword>
<evidence type="ECO:0000256" key="1">
    <source>
        <dbReference type="ARBA" id="ARBA00022737"/>
    </source>
</evidence>
<dbReference type="GO" id="GO:0042802">
    <property type="term" value="F:identical protein binding"/>
    <property type="evidence" value="ECO:0007669"/>
    <property type="project" value="InterPro"/>
</dbReference>
<dbReference type="InterPro" id="IPR051685">
    <property type="entry name" value="Ycf3/AcsC/BcsC/TPR_MFPF"/>
</dbReference>
<dbReference type="PROSITE" id="PS51257">
    <property type="entry name" value="PROKAR_LIPOPROTEIN"/>
    <property type="match status" value="1"/>
</dbReference>
<keyword evidence="5" id="KW-1185">Reference proteome</keyword>
<evidence type="ECO:0000256" key="2">
    <source>
        <dbReference type="ARBA" id="ARBA00022803"/>
    </source>
</evidence>
<proteinExistence type="predicted"/>
<name>A0A9J6RQ51_9GAMM</name>
<keyword evidence="1" id="KW-0677">Repeat</keyword>
<organism evidence="4 5">
    <name type="scientific">Dasania phycosphaerae</name>
    <dbReference type="NCBI Taxonomy" id="2950436"/>
    <lineage>
        <taxon>Bacteria</taxon>
        <taxon>Pseudomonadati</taxon>
        <taxon>Pseudomonadota</taxon>
        <taxon>Gammaproteobacteria</taxon>
        <taxon>Cellvibrionales</taxon>
        <taxon>Spongiibacteraceae</taxon>
        <taxon>Dasania</taxon>
    </lineage>
</organism>
<dbReference type="Proteomes" id="UP001069090">
    <property type="component" value="Unassembled WGS sequence"/>
</dbReference>
<dbReference type="SMART" id="SM00028">
    <property type="entry name" value="TPR"/>
    <property type="match status" value="14"/>
</dbReference>
<evidence type="ECO:0000256" key="3">
    <source>
        <dbReference type="SAM" id="SignalP"/>
    </source>
</evidence>
<comment type="caution">
    <text evidence="4">The sequence shown here is derived from an EMBL/GenBank/DDBJ whole genome shotgun (WGS) entry which is preliminary data.</text>
</comment>
<dbReference type="PANTHER" id="PTHR44943">
    <property type="entry name" value="CELLULOSE SYNTHASE OPERON PROTEIN C"/>
    <property type="match status" value="1"/>
</dbReference>
<keyword evidence="2" id="KW-0802">TPR repeat</keyword>
<dbReference type="AlphaFoldDB" id="A0A9J6RQ51"/>
<evidence type="ECO:0000313" key="5">
    <source>
        <dbReference type="Proteomes" id="UP001069090"/>
    </source>
</evidence>
<dbReference type="EMBL" id="JAPTGG010000015">
    <property type="protein sequence ID" value="MCZ0866699.1"/>
    <property type="molecule type" value="Genomic_DNA"/>
</dbReference>
<dbReference type="Pfam" id="PF07721">
    <property type="entry name" value="TPR_4"/>
    <property type="match status" value="1"/>
</dbReference>
<reference evidence="4 5" key="1">
    <citation type="submission" date="2022-12" db="EMBL/GenBank/DDBJ databases">
        <title>Dasania phycosphaerae sp. nov., isolated from particulate material of the south coast of Korea.</title>
        <authorList>
            <person name="Jiang Y."/>
        </authorList>
    </citation>
    <scope>NUCLEOTIDE SEQUENCE [LARGE SCALE GENOMIC DNA]</scope>
    <source>
        <strain evidence="4 5">GY-19</strain>
    </source>
</reference>
<dbReference type="InterPro" id="IPR019734">
    <property type="entry name" value="TPR_rpt"/>
</dbReference>
<dbReference type="InterPro" id="IPR011717">
    <property type="entry name" value="TPR-4"/>
</dbReference>
<dbReference type="Gene3D" id="1.25.40.10">
    <property type="entry name" value="Tetratricopeptide repeat domain"/>
    <property type="match status" value="5"/>
</dbReference>
<protein>
    <submittedName>
        <fullName evidence="4">Tetratricopeptide repeat protein</fullName>
    </submittedName>
</protein>
<sequence>MKNYTSTRKKFARKALAKSIMLSAVLVLGACDSASNSEANISNHIKRGDSYMGQGQYKAALIETKNAIQKAPKNAEAVTLMAKILNSLGQSKSALNILNELESNDPEFLFTKADTLLNLRKAKSALSLIEQHQASLATADPTRLKLLTANAHLGLLQLEQAQALYEELISEQSDNIDAKLGLTKLALQNNNTDQAKQLLAEIFTLDPNHFEALSVQARMQHFQGDLAAAEDSLSNALAVLPNTDIMTPQRIHTLRSLAEVLTQQGRSAEALLYSKILAEAQPGMDELQQDYEQAITLLKEGKVDQAEELLDKVLAKAPYHEAAAQLLGIINYSQGDIESANQHFSGNIDPETAPEQAKTIFAMTNLKLNKPDAVLKLLGDGIESSNNPQTLSLYGMAAIAAGKYTEGEQVLNKVLSLTPSASRIRLALAKHYNVNAPQRPELALQELEKAYKQSPQDPFVQSALVQQYLSLQQRDKASSLAQEIARNNPESESSQIIAGNLNLVNQQAEQAKQRFSKAVAINPASVNGLQGLGRANLALKQYQAAQANFETLIEKSPKHPIGYKGLISVYELQGQVEKGLAAVDAMVTKSDNATPAAILAEYYGRTDNFPEANRYINSAKSLEPDNGEVRKLAATLAMAEAAKNLQQQNTKDARNIAMRGLTDSPNDQRLLSLLTSIEIQAKNYREASKLIKQVEVDNAQLATLLKANLAEAQGDTQTAIQQYRLAWDTSPNDLIAGKLYQQLQLTADDAASQSFLSEWLSTFPQSLAALTTSSNVEINAGRYNSAIRDLEKALSRQTNKSPALLNNLAWAYLQAGNLEQAQAKGKAAFDAAQDNAAIIDTYGWILVKSQRIDEGIAMLEKALGIAPNNTEIQQHLAEAKALR</sequence>
<dbReference type="SUPFAM" id="SSF48452">
    <property type="entry name" value="TPR-like"/>
    <property type="match status" value="4"/>
</dbReference>
<dbReference type="Pfam" id="PF14559">
    <property type="entry name" value="TPR_19"/>
    <property type="match status" value="4"/>
</dbReference>
<dbReference type="Pfam" id="PF13432">
    <property type="entry name" value="TPR_16"/>
    <property type="match status" value="2"/>
</dbReference>
<dbReference type="Pfam" id="PF13181">
    <property type="entry name" value="TPR_8"/>
    <property type="match status" value="1"/>
</dbReference>
<dbReference type="RefSeq" id="WP_258332728.1">
    <property type="nucleotide sequence ID" value="NZ_JAPTGG010000015.1"/>
</dbReference>
<feature type="chain" id="PRO_5039916568" evidence="3">
    <location>
        <begin position="30"/>
        <end position="883"/>
    </location>
</feature>
<feature type="signal peptide" evidence="3">
    <location>
        <begin position="1"/>
        <end position="29"/>
    </location>
</feature>
<dbReference type="InterPro" id="IPR011990">
    <property type="entry name" value="TPR-like_helical_dom_sf"/>
</dbReference>
<dbReference type="PANTHER" id="PTHR44943:SF8">
    <property type="entry name" value="TPR REPEAT-CONTAINING PROTEIN MJ0263"/>
    <property type="match status" value="1"/>
</dbReference>